<dbReference type="InterPro" id="IPR034660">
    <property type="entry name" value="DinB/YfiT-like"/>
</dbReference>
<proteinExistence type="predicted"/>
<dbReference type="AlphaFoldDB" id="A0A1E7JKJ7"/>
<dbReference type="PATRIC" id="fig|933944.5.peg.3035"/>
<dbReference type="STRING" id="933944.AN215_18560"/>
<dbReference type="EMBL" id="LJGT01000040">
    <property type="protein sequence ID" value="OEU88168.1"/>
    <property type="molecule type" value="Genomic_DNA"/>
</dbReference>
<reference evidence="1 2" key="1">
    <citation type="journal article" date="2016" name="Front. Microbiol.">
        <title>Comparative Genomics Analysis of Streptomyces Species Reveals Their Adaptation to the Marine Environment and Their Diversity at the Genomic Level.</title>
        <authorList>
            <person name="Tian X."/>
            <person name="Zhang Z."/>
            <person name="Yang T."/>
            <person name="Chen M."/>
            <person name="Li J."/>
            <person name="Chen F."/>
            <person name="Yang J."/>
            <person name="Li W."/>
            <person name="Zhang B."/>
            <person name="Zhang Z."/>
            <person name="Wu J."/>
            <person name="Zhang C."/>
            <person name="Long L."/>
            <person name="Xiao J."/>
        </authorList>
    </citation>
    <scope>NUCLEOTIDE SEQUENCE [LARGE SCALE GENOMIC DNA]</scope>
    <source>
        <strain evidence="1 2">SCSIO 10390</strain>
    </source>
</reference>
<keyword evidence="2" id="KW-1185">Reference proteome</keyword>
<dbReference type="Pfam" id="PF04978">
    <property type="entry name" value="MST"/>
    <property type="match status" value="1"/>
</dbReference>
<gene>
    <name evidence="1" type="ORF">AN215_18560</name>
</gene>
<evidence type="ECO:0008006" key="3">
    <source>
        <dbReference type="Google" id="ProtNLM"/>
    </source>
</evidence>
<sequence length="173" mass="19854">MTWTTPEVQRPDRTYTADERTALETALDFQRATFLHKCGGLNGEQLVMRPVGRSTLSLLGLARHLAGVERWWFRNHLDGEKDLPWIFFTEDNLEGDFDDGTAESARGDFEIYEREVAAARAAAARHSLDDTFRRPKGQVQDLRCLFLYMTEEYARHNGHADLVREHIDGRTGD</sequence>
<dbReference type="Gene3D" id="1.20.120.450">
    <property type="entry name" value="dinb family like domain"/>
    <property type="match status" value="1"/>
</dbReference>
<accession>A0A1E7JKJ7</accession>
<comment type="caution">
    <text evidence="1">The sequence shown here is derived from an EMBL/GenBank/DDBJ whole genome shotgun (WGS) entry which is preliminary data.</text>
</comment>
<dbReference type="RefSeq" id="WP_070011827.1">
    <property type="nucleotide sequence ID" value="NZ_LJGS01000041.1"/>
</dbReference>
<dbReference type="Proteomes" id="UP000176087">
    <property type="component" value="Unassembled WGS sequence"/>
</dbReference>
<protein>
    <recommendedName>
        <fullName evidence="3">Mini-circle protein</fullName>
    </recommendedName>
</protein>
<evidence type="ECO:0000313" key="1">
    <source>
        <dbReference type="EMBL" id="OEU88168.1"/>
    </source>
</evidence>
<organism evidence="1 2">
    <name type="scientific">Streptomyces abyssalis</name>
    <dbReference type="NCBI Taxonomy" id="933944"/>
    <lineage>
        <taxon>Bacteria</taxon>
        <taxon>Bacillati</taxon>
        <taxon>Actinomycetota</taxon>
        <taxon>Actinomycetes</taxon>
        <taxon>Kitasatosporales</taxon>
        <taxon>Streptomycetaceae</taxon>
        <taxon>Streptomyces</taxon>
    </lineage>
</organism>
<dbReference type="OrthoDB" id="4548523at2"/>
<name>A0A1E7JKJ7_9ACTN</name>
<evidence type="ECO:0000313" key="2">
    <source>
        <dbReference type="Proteomes" id="UP000176087"/>
    </source>
</evidence>
<dbReference type="InterPro" id="IPR007061">
    <property type="entry name" value="MST-like"/>
</dbReference>
<dbReference type="SUPFAM" id="SSF109854">
    <property type="entry name" value="DinB/YfiT-like putative metalloenzymes"/>
    <property type="match status" value="1"/>
</dbReference>